<dbReference type="Pfam" id="PF18151">
    <property type="entry name" value="DUF5601"/>
    <property type="match status" value="1"/>
</dbReference>
<dbReference type="GO" id="GO:0008270">
    <property type="term" value="F:zinc ion binding"/>
    <property type="evidence" value="ECO:0007669"/>
    <property type="project" value="UniProtKB-KW"/>
</dbReference>
<dbReference type="GO" id="GO:0030139">
    <property type="term" value="C:endocytic vesicle"/>
    <property type="evidence" value="ECO:0007669"/>
    <property type="project" value="TreeGrafter"/>
</dbReference>
<sequence length="800" mass="90567">MMSQRRGIHLDQSELLCTKGCGFYGNTAWQGLCSKCWREENQRERQKQIQEDQALAERLQREEEEAYASRHQKAQSQSTITPFSKFEERKTKEKSSKVHTVTKFFTPSSKTPPKKDASPFDAQASPSPSSSASRHSSVDSDHATREFIDFLKPLKSGREIFKQCRAFTESMVYKRDMGSDELAECVQDFYQNLSDRLHTQFKGSSDHVESVMDEVEKYMMTRLYKEVFCPETTDDEKKDLAIQKRIRALHWVTIEMLCVPVDEEIPEVSDSVVKAITDVIEMDSKRVPKDKLGCITRCSKHIFNAIKVSKKEAASADDFLPTLIYIVLKANPPRLQSNIQYITRFCNPSRLMTGEDGYYFTNLCCAVAFIEKLDGQSLNLSSEEFELYMSGQASPHWPQATGASSCSPGSAALNQVHKRLDMLTGLGERQEQVMEKARQLENDLIDWTDEVEQKEYKNFHQSLLPTNRAAKMNTVISLLVLSTLPLLVVPQATSVDSVKAVVEIVSGDPRIFSGESVRLKCSISDVRSTWDYLWFRGSERLPPRGEHLLLWRTHIKQSGNYYCQGVRDSAVGDIHTSKSLPVEINVDGGWAILQVPPTLSLVGDTLVVTCRVRGTPQLHEVILYKDGVEVRRQKGLHPHFSLTDVTVADQGMYSCRASWDIARRTYSVISADTLLQVAEVLSEPVLEIVTVGDLIPANMMRLTCRHQYNAPAPKPPVHYYFFRNNIKLGIATSENHDLVKRTPGQYTCKVRVPMLGLVRWSGPKSFGQVTEPQVKKPPVHPRDPWTRALPISGDMPEGFW</sequence>
<dbReference type="InterPro" id="IPR003599">
    <property type="entry name" value="Ig_sub"/>
</dbReference>
<organism evidence="9 10">
    <name type="scientific">Sparus aurata</name>
    <name type="common">Gilthead sea bream</name>
    <dbReference type="NCBI Taxonomy" id="8175"/>
    <lineage>
        <taxon>Eukaryota</taxon>
        <taxon>Metazoa</taxon>
        <taxon>Chordata</taxon>
        <taxon>Craniata</taxon>
        <taxon>Vertebrata</taxon>
        <taxon>Euteleostomi</taxon>
        <taxon>Actinopterygii</taxon>
        <taxon>Neopterygii</taxon>
        <taxon>Teleostei</taxon>
        <taxon>Neoteleostei</taxon>
        <taxon>Acanthomorphata</taxon>
        <taxon>Eupercaria</taxon>
        <taxon>Spariformes</taxon>
        <taxon>Sparidae</taxon>
        <taxon>Sparus</taxon>
    </lineage>
</organism>
<keyword evidence="4" id="KW-0175">Coiled coil</keyword>
<evidence type="ECO:0000259" key="8">
    <source>
        <dbReference type="PROSITE" id="PS51205"/>
    </source>
</evidence>
<reference evidence="9" key="3">
    <citation type="submission" date="2025-09" db="UniProtKB">
        <authorList>
            <consortium name="Ensembl"/>
        </authorList>
    </citation>
    <scope>IDENTIFICATION</scope>
</reference>
<dbReference type="InterPro" id="IPR003598">
    <property type="entry name" value="Ig_sub2"/>
</dbReference>
<dbReference type="InParanoid" id="A0A671UY26"/>
<evidence type="ECO:0000259" key="6">
    <source>
        <dbReference type="PROSITE" id="PS50835"/>
    </source>
</evidence>
<evidence type="ECO:0000256" key="5">
    <source>
        <dbReference type="SAM" id="MobiDB-lite"/>
    </source>
</evidence>
<evidence type="ECO:0000259" key="7">
    <source>
        <dbReference type="PROSITE" id="PS51036"/>
    </source>
</evidence>
<keyword evidence="1" id="KW-0479">Metal-binding</keyword>
<evidence type="ECO:0000313" key="10">
    <source>
        <dbReference type="Proteomes" id="UP000472265"/>
    </source>
</evidence>
<evidence type="ECO:0000256" key="2">
    <source>
        <dbReference type="ARBA" id="ARBA00022771"/>
    </source>
</evidence>
<protein>
    <submittedName>
        <fullName evidence="9">RAB guanine nucleotide exchange factor (GEF) 1, like</fullName>
    </submittedName>
</protein>
<dbReference type="InterPro" id="IPR002653">
    <property type="entry name" value="Znf_A20"/>
</dbReference>
<evidence type="ECO:0000256" key="4">
    <source>
        <dbReference type="SAM" id="Coils"/>
    </source>
</evidence>
<dbReference type="InterPro" id="IPR036179">
    <property type="entry name" value="Ig-like_dom_sf"/>
</dbReference>
<dbReference type="InterPro" id="IPR003123">
    <property type="entry name" value="VPS9"/>
</dbReference>
<feature type="compositionally biased region" description="Basic and acidic residues" evidence="5">
    <location>
        <begin position="85"/>
        <end position="96"/>
    </location>
</feature>
<evidence type="ECO:0000256" key="1">
    <source>
        <dbReference type="ARBA" id="ARBA00022723"/>
    </source>
</evidence>
<dbReference type="GO" id="GO:0031267">
    <property type="term" value="F:small GTPase binding"/>
    <property type="evidence" value="ECO:0007669"/>
    <property type="project" value="TreeGrafter"/>
</dbReference>
<feature type="region of interest" description="Disordered" evidence="5">
    <location>
        <begin position="44"/>
        <end position="140"/>
    </location>
</feature>
<feature type="compositionally biased region" description="Low complexity" evidence="5">
    <location>
        <begin position="119"/>
        <end position="135"/>
    </location>
</feature>
<keyword evidence="10" id="KW-1185">Reference proteome</keyword>
<dbReference type="PANTHER" id="PTHR23101">
    <property type="entry name" value="RAB GDP/GTP EXCHANGE FACTOR"/>
    <property type="match status" value="1"/>
</dbReference>
<dbReference type="SUPFAM" id="SSF48726">
    <property type="entry name" value="Immunoglobulin"/>
    <property type="match status" value="2"/>
</dbReference>
<dbReference type="PANTHER" id="PTHR23101:SF126">
    <property type="entry name" value="RAB5 GDP_GTP EXCHANGE FACTOR"/>
    <property type="match status" value="1"/>
</dbReference>
<dbReference type="GO" id="GO:0016192">
    <property type="term" value="P:vesicle-mediated transport"/>
    <property type="evidence" value="ECO:0007669"/>
    <property type="project" value="InterPro"/>
</dbReference>
<dbReference type="Pfam" id="PF13895">
    <property type="entry name" value="Ig_2"/>
    <property type="match status" value="1"/>
</dbReference>
<reference evidence="9" key="1">
    <citation type="submission" date="2021-04" db="EMBL/GenBank/DDBJ databases">
        <authorList>
            <consortium name="Wellcome Sanger Institute Data Sharing"/>
        </authorList>
    </citation>
    <scope>NUCLEOTIDE SEQUENCE [LARGE SCALE GENOMIC DNA]</scope>
</reference>
<dbReference type="InterPro" id="IPR045046">
    <property type="entry name" value="Vps9-like"/>
</dbReference>
<accession>A0A671UY26</accession>
<feature type="domain" description="Ig-like" evidence="6">
    <location>
        <begin position="490"/>
        <end position="581"/>
    </location>
</feature>
<dbReference type="FunFam" id="1.20.1050.80:FF:000003">
    <property type="entry name" value="rab5 GDP/GTP exchange factor isoform X2"/>
    <property type="match status" value="1"/>
</dbReference>
<feature type="domain" description="VPS9" evidence="8">
    <location>
        <begin position="236"/>
        <end position="379"/>
    </location>
</feature>
<dbReference type="GO" id="GO:0005085">
    <property type="term" value="F:guanyl-nucleotide exchange factor activity"/>
    <property type="evidence" value="ECO:0007669"/>
    <property type="project" value="InterPro"/>
</dbReference>
<dbReference type="Gene3D" id="1.10.246.120">
    <property type="match status" value="1"/>
</dbReference>
<feature type="coiled-coil region" evidence="4">
    <location>
        <begin position="423"/>
        <end position="457"/>
    </location>
</feature>
<dbReference type="GO" id="GO:0005829">
    <property type="term" value="C:cytosol"/>
    <property type="evidence" value="ECO:0007669"/>
    <property type="project" value="TreeGrafter"/>
</dbReference>
<evidence type="ECO:0000313" key="9">
    <source>
        <dbReference type="Ensembl" id="ENSSAUP00010018793.1"/>
    </source>
</evidence>
<feature type="region of interest" description="Disordered" evidence="5">
    <location>
        <begin position="768"/>
        <end position="787"/>
    </location>
</feature>
<evidence type="ECO:0000256" key="3">
    <source>
        <dbReference type="ARBA" id="ARBA00022833"/>
    </source>
</evidence>
<dbReference type="Pfam" id="PF01754">
    <property type="entry name" value="zf-A20"/>
    <property type="match status" value="1"/>
</dbReference>
<dbReference type="SMART" id="SM00259">
    <property type="entry name" value="ZnF_A20"/>
    <property type="match status" value="1"/>
</dbReference>
<gene>
    <name evidence="9" type="primary">LOC115568142</name>
</gene>
<dbReference type="InterPro" id="IPR041545">
    <property type="entry name" value="DUF5601"/>
</dbReference>
<dbReference type="PROSITE" id="PS51036">
    <property type="entry name" value="ZF_A20"/>
    <property type="match status" value="1"/>
</dbReference>
<dbReference type="SUPFAM" id="SSF109993">
    <property type="entry name" value="VPS9 domain"/>
    <property type="match status" value="1"/>
</dbReference>
<dbReference type="Pfam" id="PF02204">
    <property type="entry name" value="VPS9"/>
    <property type="match status" value="1"/>
</dbReference>
<feature type="domain" description="A20-type" evidence="7">
    <location>
        <begin position="11"/>
        <end position="45"/>
    </location>
</feature>
<dbReference type="SUPFAM" id="SSF57716">
    <property type="entry name" value="Glucocorticoid receptor-like (DNA-binding domain)"/>
    <property type="match status" value="1"/>
</dbReference>
<dbReference type="Proteomes" id="UP000472265">
    <property type="component" value="Chromosome 2"/>
</dbReference>
<dbReference type="SMART" id="SM00408">
    <property type="entry name" value="IGc2"/>
    <property type="match status" value="2"/>
</dbReference>
<reference evidence="9" key="2">
    <citation type="submission" date="2025-08" db="UniProtKB">
        <authorList>
            <consortium name="Ensembl"/>
        </authorList>
    </citation>
    <scope>IDENTIFICATION</scope>
</reference>
<dbReference type="Gene3D" id="1.20.1050.80">
    <property type="entry name" value="VPS9 domain"/>
    <property type="match status" value="1"/>
</dbReference>
<dbReference type="AlphaFoldDB" id="A0A671UY26"/>
<dbReference type="GO" id="GO:0003677">
    <property type="term" value="F:DNA binding"/>
    <property type="evidence" value="ECO:0007669"/>
    <property type="project" value="InterPro"/>
</dbReference>
<dbReference type="InterPro" id="IPR037191">
    <property type="entry name" value="VPS9_dom_sf"/>
</dbReference>
<proteinExistence type="predicted"/>
<dbReference type="Ensembl" id="ENSSAUT00010019840.1">
    <property type="protein sequence ID" value="ENSSAUP00010018793.1"/>
    <property type="gene ID" value="ENSSAUG00010008473.1"/>
</dbReference>
<dbReference type="PROSITE" id="PS50835">
    <property type="entry name" value="IG_LIKE"/>
    <property type="match status" value="2"/>
</dbReference>
<dbReference type="GeneTree" id="ENSGT00940000166839"/>
<dbReference type="Gene3D" id="1.20.5.4770">
    <property type="match status" value="1"/>
</dbReference>
<dbReference type="Gene3D" id="2.60.40.10">
    <property type="entry name" value="Immunoglobulins"/>
    <property type="match status" value="2"/>
</dbReference>
<dbReference type="PROSITE" id="PS51205">
    <property type="entry name" value="VPS9"/>
    <property type="match status" value="1"/>
</dbReference>
<dbReference type="InterPro" id="IPR007110">
    <property type="entry name" value="Ig-like_dom"/>
</dbReference>
<dbReference type="SMART" id="SM00167">
    <property type="entry name" value="VPS9"/>
    <property type="match status" value="1"/>
</dbReference>
<keyword evidence="3" id="KW-0862">Zinc</keyword>
<dbReference type="Pfam" id="PF13927">
    <property type="entry name" value="Ig_3"/>
    <property type="match status" value="1"/>
</dbReference>
<name>A0A671UY26_SPAAU</name>
<feature type="domain" description="Ig-like" evidence="6">
    <location>
        <begin position="603"/>
        <end position="667"/>
    </location>
</feature>
<dbReference type="SMART" id="SM00409">
    <property type="entry name" value="IG"/>
    <property type="match status" value="2"/>
</dbReference>
<keyword evidence="2" id="KW-0863">Zinc-finger</keyword>
<dbReference type="InterPro" id="IPR013783">
    <property type="entry name" value="Ig-like_fold"/>
</dbReference>